<gene>
    <name evidence="1" type="ORF">HCJ96_03975</name>
</gene>
<dbReference type="EMBL" id="JAATNW010000002">
    <property type="protein sequence ID" value="NMH59175.1"/>
    <property type="molecule type" value="Genomic_DNA"/>
</dbReference>
<comment type="caution">
    <text evidence="1">The sequence shown here is derived from an EMBL/GenBank/DDBJ whole genome shotgun (WGS) entry which is preliminary data.</text>
</comment>
<organism evidence="1 2">
    <name type="scientific">Alteromonas ponticola</name>
    <dbReference type="NCBI Taxonomy" id="2720613"/>
    <lineage>
        <taxon>Bacteria</taxon>
        <taxon>Pseudomonadati</taxon>
        <taxon>Pseudomonadota</taxon>
        <taxon>Gammaproteobacteria</taxon>
        <taxon>Alteromonadales</taxon>
        <taxon>Alteromonadaceae</taxon>
        <taxon>Alteromonas/Salinimonas group</taxon>
        <taxon>Alteromonas</taxon>
    </lineage>
</organism>
<dbReference type="RefSeq" id="WP_169209743.1">
    <property type="nucleotide sequence ID" value="NZ_JAATNW010000002.1"/>
</dbReference>
<reference evidence="1 2" key="1">
    <citation type="submission" date="2020-03" db="EMBL/GenBank/DDBJ databases">
        <title>Alteromonas ponticola sp. nov., isolated from seawater.</title>
        <authorList>
            <person name="Yoon J.-H."/>
            <person name="Kim Y.-O."/>
        </authorList>
    </citation>
    <scope>NUCLEOTIDE SEQUENCE [LARGE SCALE GENOMIC DNA]</scope>
    <source>
        <strain evidence="1 2">MYP5</strain>
    </source>
</reference>
<name>A0ABX1QY60_9ALTE</name>
<keyword evidence="2" id="KW-1185">Reference proteome</keyword>
<proteinExistence type="predicted"/>
<dbReference type="Proteomes" id="UP000709336">
    <property type="component" value="Unassembled WGS sequence"/>
</dbReference>
<accession>A0ABX1QY60</accession>
<sequence length="137" mass="15818">MFWAHGSYEVKKEGQILLVDACGPFNRETIFSLDKDLISFVGQLRHAPWAEIATLKNESAYTPEALEELAKSFQDRVRNNLIAIAILFKDIESRTLSEYQLTSIFKQCDGLDWLFCESIESARDWCNRALSNYQENM</sequence>
<evidence type="ECO:0000313" key="2">
    <source>
        <dbReference type="Proteomes" id="UP000709336"/>
    </source>
</evidence>
<evidence type="ECO:0008006" key="3">
    <source>
        <dbReference type="Google" id="ProtNLM"/>
    </source>
</evidence>
<protein>
    <recommendedName>
        <fullName evidence="3">STAS/SEC14 domain-containing protein</fullName>
    </recommendedName>
</protein>
<evidence type="ECO:0000313" key="1">
    <source>
        <dbReference type="EMBL" id="NMH59175.1"/>
    </source>
</evidence>